<dbReference type="InterPro" id="IPR013783">
    <property type="entry name" value="Ig-like_fold"/>
</dbReference>
<dbReference type="SMART" id="SM00032">
    <property type="entry name" value="CCP"/>
    <property type="match status" value="5"/>
</dbReference>
<keyword evidence="5 13" id="KW-0245">EGF-like domain</keyword>
<dbReference type="PROSITE" id="PS50092">
    <property type="entry name" value="TSP1"/>
    <property type="match status" value="1"/>
</dbReference>
<dbReference type="PROSITE" id="PS01186">
    <property type="entry name" value="EGF_2"/>
    <property type="match status" value="2"/>
</dbReference>
<dbReference type="FunFam" id="2.10.25.10:FF:000045">
    <property type="entry name" value="Slit guidance ligand 2"/>
    <property type="match status" value="1"/>
</dbReference>
<dbReference type="FunFam" id="2.20.100.10:FF:000001">
    <property type="entry name" value="semaphorin-5A isoform X1"/>
    <property type="match status" value="1"/>
</dbReference>
<dbReference type="GO" id="GO:0016020">
    <property type="term" value="C:membrane"/>
    <property type="evidence" value="ECO:0007669"/>
    <property type="project" value="UniProtKB-SubCell"/>
</dbReference>
<dbReference type="PANTHER" id="PTHR46343:SF2">
    <property type="entry name" value="SUSHI_VON WILLEBRAND FACTOR TYPE A_EGF_PENTRAXIN DOMAIN-CONTAINING 1"/>
    <property type="match status" value="1"/>
</dbReference>
<dbReference type="GO" id="GO:0007399">
    <property type="term" value="P:nervous system development"/>
    <property type="evidence" value="ECO:0007669"/>
    <property type="project" value="UniProtKB-ARBA"/>
</dbReference>
<name>A0A6P4YHY8_BRABE</name>
<dbReference type="PROSITE" id="PS00022">
    <property type="entry name" value="EGF_1"/>
    <property type="match status" value="2"/>
</dbReference>
<dbReference type="PROSITE" id="PS50825">
    <property type="entry name" value="HYR"/>
    <property type="match status" value="2"/>
</dbReference>
<accession>A0A6P4YHY8</accession>
<dbReference type="PROSITE" id="PS50026">
    <property type="entry name" value="EGF_3"/>
    <property type="match status" value="2"/>
</dbReference>
<dbReference type="InterPro" id="IPR000152">
    <property type="entry name" value="EGF-type_Asp/Asn_hydroxyl_site"/>
</dbReference>
<feature type="disulfide bond" evidence="14">
    <location>
        <begin position="154"/>
        <end position="197"/>
    </location>
</feature>
<dbReference type="Proteomes" id="UP000515135">
    <property type="component" value="Unplaced"/>
</dbReference>
<feature type="domain" description="HYR" evidence="16">
    <location>
        <begin position="1"/>
        <end position="75"/>
    </location>
</feature>
<evidence type="ECO:0000259" key="17">
    <source>
        <dbReference type="PROSITE" id="PS50923"/>
    </source>
</evidence>
<dbReference type="RefSeq" id="XP_019616636.1">
    <property type="nucleotide sequence ID" value="XM_019761077.1"/>
</dbReference>
<dbReference type="Pfam" id="PF02494">
    <property type="entry name" value="HYR"/>
    <property type="match status" value="2"/>
</dbReference>
<evidence type="ECO:0000256" key="4">
    <source>
        <dbReference type="ARBA" id="ARBA00022525"/>
    </source>
</evidence>
<evidence type="ECO:0000256" key="7">
    <source>
        <dbReference type="ARBA" id="ARBA00022737"/>
    </source>
</evidence>
<dbReference type="Gene3D" id="2.10.50.10">
    <property type="entry name" value="Tumor Necrosis Factor Receptor, subunit A, domain 2"/>
    <property type="match status" value="2"/>
</dbReference>
<dbReference type="GO" id="GO:0007219">
    <property type="term" value="P:Notch signaling pathway"/>
    <property type="evidence" value="ECO:0007669"/>
    <property type="project" value="UniProtKB-KW"/>
</dbReference>
<dbReference type="Gene3D" id="2.60.40.10">
    <property type="entry name" value="Immunoglobulins"/>
    <property type="match status" value="1"/>
</dbReference>
<dbReference type="InterPro" id="IPR000884">
    <property type="entry name" value="TSP1_rpt"/>
</dbReference>
<gene>
    <name evidence="19" type="primary">LOC109464138</name>
</gene>
<comment type="subcellular location">
    <subcellularLocation>
        <location evidence="1">Membrane</location>
        <topology evidence="1">Single-pass type I membrane protein</topology>
    </subcellularLocation>
    <subcellularLocation>
        <location evidence="2">Secreted</location>
    </subcellularLocation>
</comment>
<keyword evidence="4" id="KW-0964">Secreted</keyword>
<dbReference type="FunFam" id="2.10.25.10:FF:000146">
    <property type="entry name" value="Putative neurogenic locus notch"/>
    <property type="match status" value="1"/>
</dbReference>
<dbReference type="PROSITE" id="PS50923">
    <property type="entry name" value="SUSHI"/>
    <property type="match status" value="3"/>
</dbReference>
<evidence type="ECO:0000256" key="12">
    <source>
        <dbReference type="ARBA" id="ARBA00023180"/>
    </source>
</evidence>
<dbReference type="SMART" id="SM00179">
    <property type="entry name" value="EGF_CA"/>
    <property type="match status" value="2"/>
</dbReference>
<dbReference type="Pfam" id="PF00008">
    <property type="entry name" value="EGF"/>
    <property type="match status" value="1"/>
</dbReference>
<dbReference type="Pfam" id="PF12661">
    <property type="entry name" value="hEGF"/>
    <property type="match status" value="1"/>
</dbReference>
<evidence type="ECO:0000256" key="2">
    <source>
        <dbReference type="ARBA" id="ARBA00004613"/>
    </source>
</evidence>
<dbReference type="GO" id="GO:0005576">
    <property type="term" value="C:extracellular region"/>
    <property type="evidence" value="ECO:0007669"/>
    <property type="project" value="UniProtKB-SubCell"/>
</dbReference>
<dbReference type="CDD" id="cd00033">
    <property type="entry name" value="CCP"/>
    <property type="match status" value="2"/>
</dbReference>
<evidence type="ECO:0000256" key="9">
    <source>
        <dbReference type="ARBA" id="ARBA00022989"/>
    </source>
</evidence>
<keyword evidence="18" id="KW-1185">Reference proteome</keyword>
<evidence type="ECO:0000256" key="14">
    <source>
        <dbReference type="PROSITE-ProRule" id="PRU00302"/>
    </source>
</evidence>
<keyword evidence="6" id="KW-0812">Transmembrane</keyword>
<keyword evidence="8" id="KW-0914">Notch signaling pathway</keyword>
<organism evidence="18 19">
    <name type="scientific">Branchiostoma belcheri</name>
    <name type="common">Amphioxus</name>
    <dbReference type="NCBI Taxonomy" id="7741"/>
    <lineage>
        <taxon>Eukaryota</taxon>
        <taxon>Metazoa</taxon>
        <taxon>Chordata</taxon>
        <taxon>Cephalochordata</taxon>
        <taxon>Leptocardii</taxon>
        <taxon>Amphioxiformes</taxon>
        <taxon>Branchiostomatidae</taxon>
        <taxon>Branchiostoma</taxon>
    </lineage>
</organism>
<dbReference type="CDD" id="cd00054">
    <property type="entry name" value="EGF_CA"/>
    <property type="match status" value="2"/>
</dbReference>
<dbReference type="InterPro" id="IPR013320">
    <property type="entry name" value="ConA-like_dom_sf"/>
</dbReference>
<evidence type="ECO:0000259" key="15">
    <source>
        <dbReference type="PROSITE" id="PS50026"/>
    </source>
</evidence>
<feature type="domain" description="EGF-like" evidence="15">
    <location>
        <begin position="923"/>
        <end position="958"/>
    </location>
</feature>
<evidence type="ECO:0000313" key="19">
    <source>
        <dbReference type="RefSeq" id="XP_019616636.1"/>
    </source>
</evidence>
<dbReference type="InterPro" id="IPR035976">
    <property type="entry name" value="Sushi/SCR/CCP_sf"/>
</dbReference>
<keyword evidence="12" id="KW-0325">Glycoprotein</keyword>
<evidence type="ECO:0000256" key="13">
    <source>
        <dbReference type="PROSITE-ProRule" id="PRU00076"/>
    </source>
</evidence>
<feature type="disulfide bond" evidence="13">
    <location>
        <begin position="948"/>
        <end position="957"/>
    </location>
</feature>
<evidence type="ECO:0000259" key="16">
    <source>
        <dbReference type="PROSITE" id="PS50825"/>
    </source>
</evidence>
<sequence length="1364" mass="149637">MHLYAPALETECTVSWTEPVAYDARDPDVSTRRDPEWLKPGETLKASEWPYSVRYSATDASGNFNSCSFLITVSVIRCPHPTQQQHIGRLVEQGIMLVKFYPDTNDYNVLLGTTFVATCAYGYSLSDESAQNMRTCTASGAWDGADVTCIKVQCEPLRPPFRGRVSCTDEYNFLSECTYSCDEGFDIPSGMNRVRVCTAAAEWTGNQPQCKDIMRPKIIDCPGPLIIEYLDMNEQDVSVVWDEPTVVDNADFSITAKLSMGQPPGSSFTVGSHSVLYTATDRAGNEATPCELTVSVRAITCPVIHKKPYQLVSCPGGNSYGSRCEFSCEDGAQLIGTNFSYCIKEGDPPVGYWDWEQLEGSQPKCEGHPCRPLRVPQNGALACDTWLYGKHCTMLCNDQYDIPPDRDEPVRNSLWVCGSSGNWDYPDPPHCSEDKRPNSITLPSELQYFIGDCGTADTQEQIRLNFVQIFLESAFGFICVNLNCAVDDVNVICGETTGRKIADAPVNSSEPFVLTIKFDFALPISGDISVYEGEQVLYSLAEETVRLASSGNWTLKNLTGSDDFLNMKSFKPGLSEIQCPVGMEPRYNTLSCVGCSVGTFYNSTAKQCQTCPIGSYQDESSQHSCKRCPYGQSTVSEGASNSTDCKHECKPGTFSSNGVQPCTPCNSGEYQPTRGQLSCISCQPATTTLLEGAVNASACENFDFQFPSQNQNYSSYVRYGDMEFKNSSGITVSFWLWFDKNCDRNASIFYYHCVDTASDGVGNASALYPCLYMKSPHSPLFGLRRDNDTVEIQTGTTLRHETWHHVGVVYRTTNNTYTITVDGSVVTEGSFTQRQQHLQETINQRGSLWLGYHIADGEQNGMEPFAGFISNVNIWSHAKNESDLLDMARTCVNKDAGDVLSWSQLGTAEQRKVSLQIPSLCDDTDECASAPCGDNRCVDQLRDYSCICKAGFTGQNCEINIDDCEDNVCQNNATCLDGVGNYTCLCSEGFVGDFCGVESVDGNWTPWSQWSSCSASCGGGNHSRTRECINPRPMHGGSNCTGPSFEIGACNTEKCPVCKNLTDPVNGIATCNYTDDEIHCTISCKPGFEFYDQPVLHYYCGQSTSYLWNHESPRNPLGRYPPCSEATQPKALDMKHVMTYSNLSCNTKEIARLAKAEVNKTIQINVEKIECIKHKSCYVRSTTVENCLGMIGESHAVTVTLELSSISVADMGTNNTSESHSAEKGLTKSIMNMESAAKQLKNMTLNDAFTVFIDNEPYPVDNNATKTSGAPDCAIGEVAVMFYCVPCPVGTSFDNGKCVKCDIGTYQNETGQVNCIACPTGLTTEGFGAFDKEDCRVTETAAVTTDQPITHAYAHAPGNVSCVW</sequence>
<evidence type="ECO:0000256" key="11">
    <source>
        <dbReference type="ARBA" id="ARBA00023157"/>
    </source>
</evidence>
<dbReference type="Pfam" id="PF13385">
    <property type="entry name" value="Laminin_G_3"/>
    <property type="match status" value="1"/>
</dbReference>
<dbReference type="InterPro" id="IPR003410">
    <property type="entry name" value="HYR_dom"/>
</dbReference>
<dbReference type="InterPro" id="IPR000742">
    <property type="entry name" value="EGF"/>
</dbReference>
<protein>
    <submittedName>
        <fullName evidence="19">Sushi, von Willebrand factor type A, EGF and pentraxin domain-containing protein 1-like</fullName>
    </submittedName>
</protein>
<dbReference type="Gene3D" id="2.10.70.10">
    <property type="entry name" value="Complement Module, domain 1"/>
    <property type="match status" value="4"/>
</dbReference>
<dbReference type="SUPFAM" id="SSF57196">
    <property type="entry name" value="EGF/Laminin"/>
    <property type="match status" value="2"/>
</dbReference>
<evidence type="ECO:0000256" key="1">
    <source>
        <dbReference type="ARBA" id="ARBA00004479"/>
    </source>
</evidence>
<dbReference type="GeneID" id="109464138"/>
<feature type="disulfide bond" evidence="13">
    <location>
        <begin position="986"/>
        <end position="995"/>
    </location>
</feature>
<evidence type="ECO:0000256" key="10">
    <source>
        <dbReference type="ARBA" id="ARBA00023136"/>
    </source>
</evidence>
<dbReference type="PROSITE" id="PS01187">
    <property type="entry name" value="EGF_CA"/>
    <property type="match status" value="1"/>
</dbReference>
<dbReference type="Gene3D" id="2.20.100.10">
    <property type="entry name" value="Thrombospondin type-1 (TSP1) repeat"/>
    <property type="match status" value="1"/>
</dbReference>
<dbReference type="KEGG" id="bbel:109464138"/>
<dbReference type="Gene3D" id="2.60.120.200">
    <property type="match status" value="1"/>
</dbReference>
<evidence type="ECO:0000313" key="18">
    <source>
        <dbReference type="Proteomes" id="UP000515135"/>
    </source>
</evidence>
<dbReference type="SUPFAM" id="SSF57184">
    <property type="entry name" value="Growth factor receptor domain"/>
    <property type="match status" value="2"/>
</dbReference>
<dbReference type="InterPro" id="IPR018097">
    <property type="entry name" value="EGF_Ca-bd_CS"/>
</dbReference>
<dbReference type="SMART" id="SM00209">
    <property type="entry name" value="TSP1"/>
    <property type="match status" value="1"/>
</dbReference>
<dbReference type="SUPFAM" id="SSF82895">
    <property type="entry name" value="TSP-1 type 1 repeat"/>
    <property type="match status" value="1"/>
</dbReference>
<comment type="caution">
    <text evidence="13">Lacks conserved residue(s) required for the propagation of feature annotation.</text>
</comment>
<dbReference type="FunFam" id="2.10.50.10:FF:000018">
    <property type="entry name" value="Sushi, von Willebrand factor type A, EGF and pentraxin domain-containing 1"/>
    <property type="match status" value="1"/>
</dbReference>
<evidence type="ECO:0000256" key="5">
    <source>
        <dbReference type="ARBA" id="ARBA00022536"/>
    </source>
</evidence>
<keyword evidence="10" id="KW-0472">Membrane</keyword>
<dbReference type="Pfam" id="PF00090">
    <property type="entry name" value="TSP_1"/>
    <property type="match status" value="1"/>
</dbReference>
<feature type="domain" description="Sushi" evidence="17">
    <location>
        <begin position="76"/>
        <end position="151"/>
    </location>
</feature>
<dbReference type="InterPro" id="IPR043555">
    <property type="entry name" value="SRPX-like"/>
</dbReference>
<dbReference type="InterPro" id="IPR013032">
    <property type="entry name" value="EGF-like_CS"/>
</dbReference>
<evidence type="ECO:0000256" key="6">
    <source>
        <dbReference type="ARBA" id="ARBA00022692"/>
    </source>
</evidence>
<dbReference type="OrthoDB" id="6136178at2759"/>
<keyword evidence="7" id="KW-0677">Repeat</keyword>
<dbReference type="GO" id="GO:0005509">
    <property type="term" value="F:calcium ion binding"/>
    <property type="evidence" value="ECO:0007669"/>
    <property type="project" value="InterPro"/>
</dbReference>
<dbReference type="Gene3D" id="2.10.25.10">
    <property type="entry name" value="Laminin"/>
    <property type="match status" value="2"/>
</dbReference>
<keyword evidence="9" id="KW-1133">Transmembrane helix</keyword>
<dbReference type="SMART" id="SM00181">
    <property type="entry name" value="EGF"/>
    <property type="match status" value="2"/>
</dbReference>
<evidence type="ECO:0000256" key="3">
    <source>
        <dbReference type="ARBA" id="ARBA00022473"/>
    </source>
</evidence>
<dbReference type="InterPro" id="IPR000436">
    <property type="entry name" value="Sushi_SCR_CCP_dom"/>
</dbReference>
<dbReference type="InterPro" id="IPR036383">
    <property type="entry name" value="TSP1_rpt_sf"/>
</dbReference>
<dbReference type="Pfam" id="PF00084">
    <property type="entry name" value="Sushi"/>
    <property type="match status" value="1"/>
</dbReference>
<feature type="disulfide bond" evidence="13">
    <location>
        <begin position="927"/>
        <end position="937"/>
    </location>
</feature>
<keyword evidence="14" id="KW-0768">Sushi</keyword>
<dbReference type="InterPro" id="IPR001881">
    <property type="entry name" value="EGF-like_Ca-bd_dom"/>
</dbReference>
<dbReference type="PROSITE" id="PS00010">
    <property type="entry name" value="ASX_HYDROXYL"/>
    <property type="match status" value="2"/>
</dbReference>
<dbReference type="SMART" id="SM01411">
    <property type="entry name" value="Ephrin_rec_like"/>
    <property type="match status" value="3"/>
</dbReference>
<dbReference type="SUPFAM" id="SSF57535">
    <property type="entry name" value="Complement control module/SCR domain"/>
    <property type="match status" value="4"/>
</dbReference>
<dbReference type="InterPro" id="IPR011641">
    <property type="entry name" value="Tyr-kin_ephrin_A/B_rcpt-like"/>
</dbReference>
<feature type="domain" description="Sushi" evidence="17">
    <location>
        <begin position="152"/>
        <end position="212"/>
    </location>
</feature>
<proteinExistence type="predicted"/>
<dbReference type="SUPFAM" id="SSF49899">
    <property type="entry name" value="Concanavalin A-like lectins/glucanases"/>
    <property type="match status" value="1"/>
</dbReference>
<feature type="domain" description="HYR" evidence="16">
    <location>
        <begin position="211"/>
        <end position="298"/>
    </location>
</feature>
<reference evidence="19" key="1">
    <citation type="submission" date="2025-08" db="UniProtKB">
        <authorList>
            <consortium name="RefSeq"/>
        </authorList>
    </citation>
    <scope>IDENTIFICATION</scope>
    <source>
        <tissue evidence="19">Gonad</tissue>
    </source>
</reference>
<dbReference type="PANTHER" id="PTHR46343">
    <property type="entry name" value="HYR DOMAIN-CONTAINING PROTEIN"/>
    <property type="match status" value="1"/>
</dbReference>
<evidence type="ECO:0000256" key="8">
    <source>
        <dbReference type="ARBA" id="ARBA00022976"/>
    </source>
</evidence>
<keyword evidence="3" id="KW-0217">Developmental protein</keyword>
<dbReference type="Pfam" id="PF07699">
    <property type="entry name" value="Ephrin_rec_like"/>
    <property type="match status" value="3"/>
</dbReference>
<dbReference type="InterPro" id="IPR009030">
    <property type="entry name" value="Growth_fac_rcpt_cys_sf"/>
</dbReference>
<keyword evidence="11 13" id="KW-1015">Disulfide bond</keyword>
<feature type="domain" description="EGF-like" evidence="15">
    <location>
        <begin position="960"/>
        <end position="996"/>
    </location>
</feature>
<feature type="domain" description="Sushi" evidence="17">
    <location>
        <begin position="299"/>
        <end position="367"/>
    </location>
</feature>